<sequence>MQTLEAIGQVLWTLLITCGILLLAYWLTRRVAGQLTAKRGAGGRMEVLEQLPLGRDQKLVLARVGQKLYLLGVSPAGVSCLRTFTEDEAEPWLASEPQPGAEESAGQGLPFREALRRVLEQRSKR</sequence>
<dbReference type="GO" id="GO:0044781">
    <property type="term" value="P:bacterial-type flagellum organization"/>
    <property type="evidence" value="ECO:0007669"/>
    <property type="project" value="UniProtKB-UniRule"/>
</dbReference>
<keyword evidence="5" id="KW-0975">Bacterial flagellum</keyword>
<evidence type="ECO:0000256" key="5">
    <source>
        <dbReference type="RuleBase" id="RU362064"/>
    </source>
</evidence>
<dbReference type="GO" id="GO:0009425">
    <property type="term" value="C:bacterial-type flagellum basal body"/>
    <property type="evidence" value="ECO:0007669"/>
    <property type="project" value="UniProtKB-SubCell"/>
</dbReference>
<organism evidence="7 8">
    <name type="scientific">Candidatus Faecalibacterium intestinavium</name>
    <dbReference type="NCBI Taxonomy" id="2838580"/>
    <lineage>
        <taxon>Bacteria</taxon>
        <taxon>Bacillati</taxon>
        <taxon>Bacillota</taxon>
        <taxon>Clostridia</taxon>
        <taxon>Eubacteriales</taxon>
        <taxon>Oscillospiraceae</taxon>
        <taxon>Faecalibacterium</taxon>
    </lineage>
</organism>
<dbReference type="AlphaFoldDB" id="A0A9E2KK05"/>
<gene>
    <name evidence="7" type="primary">fliO</name>
    <name evidence="7" type="ORF">H9864_05130</name>
</gene>
<protein>
    <recommendedName>
        <fullName evidence="5">Flagellar protein</fullName>
    </recommendedName>
</protein>
<evidence type="ECO:0000256" key="4">
    <source>
        <dbReference type="ARBA" id="ARBA00023136"/>
    </source>
</evidence>
<name>A0A9E2KK05_9FIRM</name>
<reference evidence="7" key="2">
    <citation type="submission" date="2021-04" db="EMBL/GenBank/DDBJ databases">
        <authorList>
            <person name="Gilroy R."/>
        </authorList>
    </citation>
    <scope>NUCLEOTIDE SEQUENCE</scope>
    <source>
        <strain evidence="7">742</strain>
    </source>
</reference>
<keyword evidence="1 5" id="KW-1003">Cell membrane</keyword>
<keyword evidence="4 5" id="KW-0472">Membrane</keyword>
<reference evidence="7" key="1">
    <citation type="journal article" date="2021" name="PeerJ">
        <title>Extensive microbial diversity within the chicken gut microbiome revealed by metagenomics and culture.</title>
        <authorList>
            <person name="Gilroy R."/>
            <person name="Ravi A."/>
            <person name="Getino M."/>
            <person name="Pursley I."/>
            <person name="Horton D.L."/>
            <person name="Alikhan N.F."/>
            <person name="Baker D."/>
            <person name="Gharbi K."/>
            <person name="Hall N."/>
            <person name="Watson M."/>
            <person name="Adriaenssens E.M."/>
            <person name="Foster-Nyarko E."/>
            <person name="Jarju S."/>
            <person name="Secka A."/>
            <person name="Antonio M."/>
            <person name="Oren A."/>
            <person name="Chaudhuri R.R."/>
            <person name="La Ragione R."/>
            <person name="Hildebrand F."/>
            <person name="Pallen M.J."/>
        </authorList>
    </citation>
    <scope>NUCLEOTIDE SEQUENCE</scope>
    <source>
        <strain evidence="7">742</strain>
    </source>
</reference>
<accession>A0A9E2KK05</accession>
<keyword evidence="7" id="KW-0282">Flagellum</keyword>
<dbReference type="Proteomes" id="UP000824178">
    <property type="component" value="Unassembled WGS sequence"/>
</dbReference>
<proteinExistence type="inferred from homology"/>
<dbReference type="GO" id="GO:0005886">
    <property type="term" value="C:plasma membrane"/>
    <property type="evidence" value="ECO:0007669"/>
    <property type="project" value="UniProtKB-SubCell"/>
</dbReference>
<keyword evidence="3 5" id="KW-1133">Transmembrane helix</keyword>
<keyword evidence="7" id="KW-0966">Cell projection</keyword>
<comment type="subcellular location">
    <subcellularLocation>
        <location evidence="5">Cell membrane</location>
    </subcellularLocation>
    <subcellularLocation>
        <location evidence="5">Bacterial flagellum basal body</location>
    </subcellularLocation>
</comment>
<evidence type="ECO:0000256" key="6">
    <source>
        <dbReference type="SAM" id="MobiDB-lite"/>
    </source>
</evidence>
<comment type="caution">
    <text evidence="7">The sequence shown here is derived from an EMBL/GenBank/DDBJ whole genome shotgun (WGS) entry which is preliminary data.</text>
</comment>
<dbReference type="InterPro" id="IPR022781">
    <property type="entry name" value="Flagellar_biosynth_FliO"/>
</dbReference>
<feature type="transmembrane region" description="Helical" evidence="5">
    <location>
        <begin position="6"/>
        <end position="28"/>
    </location>
</feature>
<evidence type="ECO:0000313" key="7">
    <source>
        <dbReference type="EMBL" id="MBU3819736.1"/>
    </source>
</evidence>
<keyword evidence="7" id="KW-0969">Cilium</keyword>
<dbReference type="Pfam" id="PF04347">
    <property type="entry name" value="FliO"/>
    <property type="match status" value="1"/>
</dbReference>
<comment type="similarity">
    <text evidence="5">Belongs to the FliO/MopB family.</text>
</comment>
<evidence type="ECO:0000313" key="8">
    <source>
        <dbReference type="Proteomes" id="UP000824178"/>
    </source>
</evidence>
<evidence type="ECO:0000256" key="3">
    <source>
        <dbReference type="ARBA" id="ARBA00022989"/>
    </source>
</evidence>
<evidence type="ECO:0000256" key="2">
    <source>
        <dbReference type="ARBA" id="ARBA00022692"/>
    </source>
</evidence>
<dbReference type="EMBL" id="JAHLFH010000107">
    <property type="protein sequence ID" value="MBU3819736.1"/>
    <property type="molecule type" value="Genomic_DNA"/>
</dbReference>
<feature type="region of interest" description="Disordered" evidence="6">
    <location>
        <begin position="91"/>
        <end position="112"/>
    </location>
</feature>
<keyword evidence="2 5" id="KW-0812">Transmembrane</keyword>
<dbReference type="NCBIfam" id="TIGR03500">
    <property type="entry name" value="FliO_TIGR"/>
    <property type="match status" value="1"/>
</dbReference>
<evidence type="ECO:0000256" key="1">
    <source>
        <dbReference type="ARBA" id="ARBA00022475"/>
    </source>
</evidence>